<evidence type="ECO:0000256" key="10">
    <source>
        <dbReference type="ARBA" id="ARBA00069363"/>
    </source>
</evidence>
<keyword evidence="7" id="KW-0378">Hydrolase</keyword>
<dbReference type="InterPro" id="IPR000994">
    <property type="entry name" value="Pept_M24"/>
</dbReference>
<evidence type="ECO:0000256" key="6">
    <source>
        <dbReference type="ARBA" id="ARBA00022723"/>
    </source>
</evidence>
<dbReference type="SUPFAM" id="SSF53092">
    <property type="entry name" value="Creatinase/prolidase N-terminal domain"/>
    <property type="match status" value="1"/>
</dbReference>
<name>A0A7D4NYX5_9GAMM</name>
<keyword evidence="15" id="KW-0031">Aminopeptidase</keyword>
<keyword evidence="9" id="KW-0464">Manganese</keyword>
<dbReference type="InterPro" id="IPR029149">
    <property type="entry name" value="Creatin/AminoP/Spt16_N"/>
</dbReference>
<comment type="cofactor">
    <cofactor evidence="2">
        <name>Mn(2+)</name>
        <dbReference type="ChEBI" id="CHEBI:29035"/>
    </cofactor>
</comment>
<gene>
    <name evidence="15" type="ORF">HQN79_07605</name>
</gene>
<evidence type="ECO:0000256" key="8">
    <source>
        <dbReference type="ARBA" id="ARBA00023049"/>
    </source>
</evidence>
<evidence type="ECO:0000313" key="15">
    <source>
        <dbReference type="EMBL" id="QKI89438.1"/>
    </source>
</evidence>
<dbReference type="Proteomes" id="UP000504724">
    <property type="component" value="Chromosome"/>
</dbReference>
<dbReference type="Gene3D" id="3.90.230.10">
    <property type="entry name" value="Creatinase/methionine aminopeptidase superfamily"/>
    <property type="match status" value="1"/>
</dbReference>
<feature type="domain" description="Aminopeptidase P N-terminal" evidence="14">
    <location>
        <begin position="3"/>
        <end position="137"/>
    </location>
</feature>
<dbReference type="KEGG" id="txa:HQN79_07605"/>
<proteinExistence type="inferred from homology"/>
<evidence type="ECO:0000256" key="11">
    <source>
        <dbReference type="ARBA" id="ARBA00075356"/>
    </source>
</evidence>
<dbReference type="CDD" id="cd01087">
    <property type="entry name" value="Prolidase"/>
    <property type="match status" value="1"/>
</dbReference>
<dbReference type="GO" id="GO:0005829">
    <property type="term" value="C:cytosol"/>
    <property type="evidence" value="ECO:0007669"/>
    <property type="project" value="TreeGrafter"/>
</dbReference>
<evidence type="ECO:0000313" key="16">
    <source>
        <dbReference type="Proteomes" id="UP000504724"/>
    </source>
</evidence>
<accession>A0A7D4NYX5</accession>
<evidence type="ECO:0000256" key="3">
    <source>
        <dbReference type="ARBA" id="ARBA00008766"/>
    </source>
</evidence>
<evidence type="ECO:0000259" key="14">
    <source>
        <dbReference type="SMART" id="SM01011"/>
    </source>
</evidence>
<keyword evidence="8" id="KW-0482">Metalloprotease</keyword>
<evidence type="ECO:0000256" key="7">
    <source>
        <dbReference type="ARBA" id="ARBA00022801"/>
    </source>
</evidence>
<dbReference type="Pfam" id="PF00557">
    <property type="entry name" value="Peptidase_M24"/>
    <property type="match status" value="1"/>
</dbReference>
<evidence type="ECO:0000256" key="13">
    <source>
        <dbReference type="RuleBase" id="RU000590"/>
    </source>
</evidence>
<dbReference type="PANTHER" id="PTHR43226">
    <property type="entry name" value="XAA-PRO AMINOPEPTIDASE 3"/>
    <property type="match status" value="1"/>
</dbReference>
<dbReference type="EMBL" id="CP054020">
    <property type="protein sequence ID" value="QKI89438.1"/>
    <property type="molecule type" value="Genomic_DNA"/>
</dbReference>
<dbReference type="RefSeq" id="WP_173285336.1">
    <property type="nucleotide sequence ID" value="NZ_CP054020.1"/>
</dbReference>
<dbReference type="Gene3D" id="3.40.350.10">
    <property type="entry name" value="Creatinase/prolidase N-terminal domain"/>
    <property type="match status" value="1"/>
</dbReference>
<organism evidence="15 16">
    <name type="scientific">Thiomicrorhabdus xiamenensis</name>
    <dbReference type="NCBI Taxonomy" id="2739063"/>
    <lineage>
        <taxon>Bacteria</taxon>
        <taxon>Pseudomonadati</taxon>
        <taxon>Pseudomonadota</taxon>
        <taxon>Gammaproteobacteria</taxon>
        <taxon>Thiotrichales</taxon>
        <taxon>Piscirickettsiaceae</taxon>
        <taxon>Thiomicrorhabdus</taxon>
    </lineage>
</organism>
<dbReference type="SMART" id="SM01011">
    <property type="entry name" value="AMP_N"/>
    <property type="match status" value="1"/>
</dbReference>
<evidence type="ECO:0000256" key="4">
    <source>
        <dbReference type="ARBA" id="ARBA00012574"/>
    </source>
</evidence>
<dbReference type="InterPro" id="IPR001131">
    <property type="entry name" value="Peptidase_M24B_aminopep-P_CS"/>
</dbReference>
<dbReference type="Pfam" id="PF05195">
    <property type="entry name" value="AMP_N"/>
    <property type="match status" value="1"/>
</dbReference>
<sequence>MHEPLHGPLENRQRLFAQLPDNSAALVFSGEEQIRNRDVEFPFRTHSDFWYLTGFAEPDAVLLLLKNNGKEETAVFLRPKDLEQEIWQGRRLGVDAAAEKLGLDQAFEIESLLEHLPELVGGVETILVSFADFAHWTEVLTPLLASLKAQVRKGIASPAAIADLDQLLHEQRLIKSESEIAVMRQAAQISVKGHLAAMRAAALYTTEAAVQADLEAEFIRQGAQRVSFNTISASAENACILHYTENSDQLNREALLLVDAGAEYQGYAGDITHTFPPGGKFSQEQAALYRLVLKAQRSVIAAVKPGVTYDELHQITLRVLTEGLVELQILHGDVNDLVKSEAYKDFFMHGTGHWLGLDVHDVGRYKIDGEWRPLLPGMVLTVEPGLYISSRHTHVDAKWHNIGIRIEDDVLVTDAGHEVLTTGLPRTVEEIEAWFAENA</sequence>
<dbReference type="GO" id="GO:0070006">
    <property type="term" value="F:metalloaminopeptidase activity"/>
    <property type="evidence" value="ECO:0007669"/>
    <property type="project" value="InterPro"/>
</dbReference>
<dbReference type="SUPFAM" id="SSF55920">
    <property type="entry name" value="Creatinase/aminopeptidase"/>
    <property type="match status" value="1"/>
</dbReference>
<evidence type="ECO:0000256" key="2">
    <source>
        <dbReference type="ARBA" id="ARBA00001936"/>
    </source>
</evidence>
<dbReference type="AlphaFoldDB" id="A0A7D4NYX5"/>
<keyword evidence="6 13" id="KW-0479">Metal-binding</keyword>
<evidence type="ECO:0000256" key="9">
    <source>
        <dbReference type="ARBA" id="ARBA00023211"/>
    </source>
</evidence>
<evidence type="ECO:0000256" key="1">
    <source>
        <dbReference type="ARBA" id="ARBA00001424"/>
    </source>
</evidence>
<keyword evidence="5" id="KW-0645">Protease</keyword>
<comment type="catalytic activity">
    <reaction evidence="1">
        <text>Release of any N-terminal amino acid, including proline, that is linked to proline, even from a dipeptide or tripeptide.</text>
        <dbReference type="EC" id="3.4.11.9"/>
    </reaction>
</comment>
<dbReference type="InterPro" id="IPR052433">
    <property type="entry name" value="X-Pro_dipept-like"/>
</dbReference>
<dbReference type="PROSITE" id="PS00491">
    <property type="entry name" value="PROLINE_PEPTIDASE"/>
    <property type="match status" value="1"/>
</dbReference>
<dbReference type="EC" id="3.4.11.9" evidence="4"/>
<evidence type="ECO:0000256" key="5">
    <source>
        <dbReference type="ARBA" id="ARBA00022670"/>
    </source>
</evidence>
<dbReference type="InterPro" id="IPR036005">
    <property type="entry name" value="Creatinase/aminopeptidase-like"/>
</dbReference>
<reference evidence="15 16" key="1">
    <citation type="submission" date="2020-05" db="EMBL/GenBank/DDBJ databases">
        <title>Thiomicrorhabdus sediminis sp.nov. and Thiomicrorhabdus xiamenensis sp.nov., novel sulfur-oxidizing bacteria isolated from coastal sediment.</title>
        <authorList>
            <person name="Liu X."/>
        </authorList>
    </citation>
    <scope>NUCLEOTIDE SEQUENCE [LARGE SCALE GENOMIC DNA]</scope>
    <source>
        <strain evidence="15 16">G2</strain>
    </source>
</reference>
<protein>
    <recommendedName>
        <fullName evidence="10">Xaa-Pro aminopeptidase</fullName>
        <ecNumber evidence="4">3.4.11.9</ecNumber>
    </recommendedName>
    <alternativeName>
        <fullName evidence="11">Aminopeptidase P II</fullName>
    </alternativeName>
    <alternativeName>
        <fullName evidence="12">X-Pro aminopeptidase</fullName>
    </alternativeName>
</protein>
<dbReference type="GO" id="GO:0030145">
    <property type="term" value="F:manganese ion binding"/>
    <property type="evidence" value="ECO:0007669"/>
    <property type="project" value="InterPro"/>
</dbReference>
<dbReference type="GO" id="GO:0006508">
    <property type="term" value="P:proteolysis"/>
    <property type="evidence" value="ECO:0007669"/>
    <property type="project" value="UniProtKB-KW"/>
</dbReference>
<evidence type="ECO:0000256" key="12">
    <source>
        <dbReference type="ARBA" id="ARBA00081411"/>
    </source>
</evidence>
<dbReference type="PANTHER" id="PTHR43226:SF4">
    <property type="entry name" value="XAA-PRO AMINOPEPTIDASE 3"/>
    <property type="match status" value="1"/>
</dbReference>
<keyword evidence="16" id="KW-1185">Reference proteome</keyword>
<dbReference type="InterPro" id="IPR007865">
    <property type="entry name" value="Aminopep_P_N"/>
</dbReference>
<comment type="similarity">
    <text evidence="3 13">Belongs to the peptidase M24B family.</text>
</comment>
<dbReference type="FunFam" id="3.90.230.10:FF:000002">
    <property type="entry name" value="Xaa-Pro aminopeptidase 3"/>
    <property type="match status" value="1"/>
</dbReference>